<evidence type="ECO:0000256" key="3">
    <source>
        <dbReference type="ARBA" id="ARBA00022729"/>
    </source>
</evidence>
<dbReference type="PANTHER" id="PTHR46847:SF1">
    <property type="entry name" value="D-ALLOSE-BINDING PERIPLASMIC PROTEIN-RELATED"/>
    <property type="match status" value="1"/>
</dbReference>
<evidence type="ECO:0000313" key="6">
    <source>
        <dbReference type="Proteomes" id="UP001165368"/>
    </source>
</evidence>
<dbReference type="NCBIfam" id="NF008185">
    <property type="entry name" value="PRK10936.1"/>
    <property type="match status" value="1"/>
</dbReference>
<organism evidence="5 6">
    <name type="scientific">Arthrobacter hankyongi</name>
    <dbReference type="NCBI Taxonomy" id="2904801"/>
    <lineage>
        <taxon>Bacteria</taxon>
        <taxon>Bacillati</taxon>
        <taxon>Actinomycetota</taxon>
        <taxon>Actinomycetes</taxon>
        <taxon>Micrococcales</taxon>
        <taxon>Micrococcaceae</taxon>
        <taxon>Arthrobacter</taxon>
    </lineage>
</organism>
<dbReference type="Pfam" id="PF13407">
    <property type="entry name" value="Peripla_BP_4"/>
    <property type="match status" value="1"/>
</dbReference>
<evidence type="ECO:0000256" key="1">
    <source>
        <dbReference type="ARBA" id="ARBA00004196"/>
    </source>
</evidence>
<dbReference type="SUPFAM" id="SSF53822">
    <property type="entry name" value="Periplasmic binding protein-like I"/>
    <property type="match status" value="1"/>
</dbReference>
<evidence type="ECO:0000313" key="5">
    <source>
        <dbReference type="EMBL" id="MCG2624797.1"/>
    </source>
</evidence>
<accession>A0ABS9LDN7</accession>
<reference evidence="5" key="1">
    <citation type="submission" date="2022-01" db="EMBL/GenBank/DDBJ databases">
        <authorList>
            <person name="Jo J.-H."/>
            <person name="Im W.-T."/>
        </authorList>
    </citation>
    <scope>NUCLEOTIDE SEQUENCE</scope>
    <source>
        <strain evidence="5">I2-34</strain>
    </source>
</reference>
<dbReference type="InterPro" id="IPR028082">
    <property type="entry name" value="Peripla_BP_I"/>
</dbReference>
<evidence type="ECO:0000259" key="4">
    <source>
        <dbReference type="Pfam" id="PF13407"/>
    </source>
</evidence>
<comment type="caution">
    <text evidence="5">The sequence shown here is derived from an EMBL/GenBank/DDBJ whole genome shotgun (WGS) entry which is preliminary data.</text>
</comment>
<dbReference type="RefSeq" id="WP_237827187.1">
    <property type="nucleotide sequence ID" value="NZ_JAKLTQ010000032.1"/>
</dbReference>
<comment type="subcellular location">
    <subcellularLocation>
        <location evidence="1">Cell envelope</location>
    </subcellularLocation>
</comment>
<protein>
    <submittedName>
        <fullName evidence="5">TMAO reductase system periplasmic protein TorT</fullName>
    </submittedName>
</protein>
<keyword evidence="3" id="KW-0732">Signal</keyword>
<evidence type="ECO:0000256" key="2">
    <source>
        <dbReference type="ARBA" id="ARBA00007639"/>
    </source>
</evidence>
<feature type="domain" description="Periplasmic binding protein" evidence="4">
    <location>
        <begin position="77"/>
        <end position="326"/>
    </location>
</feature>
<dbReference type="EMBL" id="JAKLTQ010000032">
    <property type="protein sequence ID" value="MCG2624797.1"/>
    <property type="molecule type" value="Genomic_DNA"/>
</dbReference>
<dbReference type="PANTHER" id="PTHR46847">
    <property type="entry name" value="D-ALLOSE-BINDING PERIPLASMIC PROTEIN-RELATED"/>
    <property type="match status" value="1"/>
</dbReference>
<comment type="similarity">
    <text evidence="2">Belongs to the bacterial solute-binding protein 2 family.</text>
</comment>
<keyword evidence="6" id="KW-1185">Reference proteome</keyword>
<sequence>MADRPQPAAAPLEAAGIFADPSKNTFESLTKAATATDWTVPIEVINCGTPGCDGDRTPGVYTPLPAGSAKGKNICALLPHVKDPYWLGIDEALVSEARRSGASLQVYEAGGYTEIGKQIDQLSNCVAGGADAVLVGAVSNEALNNKIDEITAQGIPVIDMINGVTTTSVSGRALFDYCTLGGNLGKHLKEVGEPVKAVWFPGPAGVGSLEQLMSCFKEQTAGSNVELLGVQYGDTGKDAQLDLVENALEAYPEMNYVLGSATTVDAATGPLTERRLQDQVKTASYYFTPEVASLLKSGGATCSSAGNDLVLAKVSLDMAARTLAGEPLVGGAHIGTPANVICGPAAGKKWNNLDQLIRELNLPSEGFQPVFSVN</sequence>
<dbReference type="InterPro" id="IPR025997">
    <property type="entry name" value="SBP_2_dom"/>
</dbReference>
<dbReference type="Gene3D" id="3.40.50.2300">
    <property type="match status" value="2"/>
</dbReference>
<dbReference type="Proteomes" id="UP001165368">
    <property type="component" value="Unassembled WGS sequence"/>
</dbReference>
<name>A0ABS9LDN7_9MICC</name>
<proteinExistence type="inferred from homology"/>
<gene>
    <name evidence="5" type="primary">torT</name>
    <name evidence="5" type="ORF">LVY72_23185</name>
</gene>
<dbReference type="CDD" id="cd06306">
    <property type="entry name" value="PBP1_TorT-like"/>
    <property type="match status" value="1"/>
</dbReference>